<gene>
    <name evidence="1" type="ORF">ERL59_20225</name>
</gene>
<keyword evidence="2" id="KW-1185">Reference proteome</keyword>
<accession>A0A6N9Q8N6</accession>
<dbReference type="AlphaFoldDB" id="A0A6N9Q8N6"/>
<proteinExistence type="predicted"/>
<organism evidence="1 2">
    <name type="scientific">Chengkuizengella marina</name>
    <dbReference type="NCBI Taxonomy" id="2507566"/>
    <lineage>
        <taxon>Bacteria</taxon>
        <taxon>Bacillati</taxon>
        <taxon>Bacillota</taxon>
        <taxon>Bacilli</taxon>
        <taxon>Bacillales</taxon>
        <taxon>Paenibacillaceae</taxon>
        <taxon>Chengkuizengella</taxon>
    </lineage>
</organism>
<evidence type="ECO:0000313" key="2">
    <source>
        <dbReference type="Proteomes" id="UP000448943"/>
    </source>
</evidence>
<dbReference type="Proteomes" id="UP000448943">
    <property type="component" value="Unassembled WGS sequence"/>
</dbReference>
<dbReference type="NCBIfam" id="NF040910">
    <property type="entry name" value="CD1375_fam"/>
    <property type="match status" value="1"/>
</dbReference>
<dbReference type="EMBL" id="SIJB01000076">
    <property type="protein sequence ID" value="NBI31256.1"/>
    <property type="molecule type" value="Genomic_DNA"/>
</dbReference>
<comment type="caution">
    <text evidence="1">The sequence shown here is derived from an EMBL/GenBank/DDBJ whole genome shotgun (WGS) entry which is preliminary data.</text>
</comment>
<dbReference type="InterPro" id="IPR047907">
    <property type="entry name" value="CD1375-like"/>
</dbReference>
<name>A0A6N9Q8N6_9BACL</name>
<dbReference type="OrthoDB" id="2086786at2"/>
<protein>
    <submittedName>
        <fullName evidence="1">Uncharacterized protein</fullName>
    </submittedName>
</protein>
<sequence length="62" mass="7009">MLINIVLFILRMRGGVNMVDIYVALIIYGRRTFEQVPSILQSKVEEELTALSLNTDGTPVQE</sequence>
<reference evidence="1 2" key="1">
    <citation type="submission" date="2019-01" db="EMBL/GenBank/DDBJ databases">
        <title>Chengkuizengella sp. nov., isolated from deep-sea sediment of East Pacific Ocean.</title>
        <authorList>
            <person name="Yang J."/>
            <person name="Lai Q."/>
            <person name="Shao Z."/>
        </authorList>
    </citation>
    <scope>NUCLEOTIDE SEQUENCE [LARGE SCALE GENOMIC DNA]</scope>
    <source>
        <strain evidence="1 2">YPA3-1-1</strain>
    </source>
</reference>
<evidence type="ECO:0000313" key="1">
    <source>
        <dbReference type="EMBL" id="NBI31256.1"/>
    </source>
</evidence>